<reference evidence="1 2" key="1">
    <citation type="submission" date="2018-05" db="EMBL/GenBank/DDBJ databases">
        <title>A metagenomic window into the 2 km-deep terrestrial subsurface aquifer revealed taxonomically and functionally diverse microbial community comprising novel uncultured bacterial lineages.</title>
        <authorList>
            <person name="Kadnikov V.V."/>
            <person name="Mardanov A.V."/>
            <person name="Beletsky A.V."/>
            <person name="Banks D."/>
            <person name="Pimenov N.V."/>
            <person name="Frank Y.A."/>
            <person name="Karnachuk O.V."/>
            <person name="Ravin N.V."/>
        </authorList>
    </citation>
    <scope>NUCLEOTIDE SEQUENCE [LARGE SCALE GENOMIC DNA]</scope>
    <source>
        <strain evidence="1">BY5</strain>
    </source>
</reference>
<gene>
    <name evidence="1" type="ORF">OZSIB_3704</name>
</gene>
<sequence length="137" mass="15162">MWRQAYQTLEEYLLHDPSIQVRAAAARAIGECRLPQGVPVLLKLLAIERSLDFQRALIDGLAGVRGAAAIDGLIRFLKTNPPVPIRLHLVQTFQRLDNRSVLPALRELEATEKDPSVRTALAEAIRSIQAPASPRPI</sequence>
<evidence type="ECO:0000313" key="2">
    <source>
        <dbReference type="Proteomes" id="UP000252355"/>
    </source>
</evidence>
<dbReference type="AlphaFoldDB" id="A0A367ZCZ9"/>
<dbReference type="EMBL" id="QOQW01000037">
    <property type="protein sequence ID" value="RCK75974.1"/>
    <property type="molecule type" value="Genomic_DNA"/>
</dbReference>
<protein>
    <recommendedName>
        <fullName evidence="3">HEAT repeat domain-containing protein</fullName>
    </recommendedName>
</protein>
<dbReference type="Gene3D" id="1.25.10.10">
    <property type="entry name" value="Leucine-rich Repeat Variant"/>
    <property type="match status" value="1"/>
</dbReference>
<dbReference type="InterPro" id="IPR016024">
    <property type="entry name" value="ARM-type_fold"/>
</dbReference>
<dbReference type="InterPro" id="IPR011989">
    <property type="entry name" value="ARM-like"/>
</dbReference>
<evidence type="ECO:0008006" key="3">
    <source>
        <dbReference type="Google" id="ProtNLM"/>
    </source>
</evidence>
<evidence type="ECO:0000313" key="1">
    <source>
        <dbReference type="EMBL" id="RCK75974.1"/>
    </source>
</evidence>
<dbReference type="InterPro" id="IPR021133">
    <property type="entry name" value="HEAT_type_2"/>
</dbReference>
<dbReference type="SUPFAM" id="SSF48371">
    <property type="entry name" value="ARM repeat"/>
    <property type="match status" value="1"/>
</dbReference>
<dbReference type="Proteomes" id="UP000252355">
    <property type="component" value="Unassembled WGS sequence"/>
</dbReference>
<dbReference type="PROSITE" id="PS50077">
    <property type="entry name" value="HEAT_REPEAT"/>
    <property type="match status" value="1"/>
</dbReference>
<accession>A0A367ZCZ9</accession>
<proteinExistence type="predicted"/>
<name>A0A367ZCZ9_9BACT</name>
<organism evidence="1 2">
    <name type="scientific">Candidatus Ozemobacter sibiricus</name>
    <dbReference type="NCBI Taxonomy" id="2268124"/>
    <lineage>
        <taxon>Bacteria</taxon>
        <taxon>Candidatus Ozemobacteria</taxon>
        <taxon>Candidatus Ozemobacterales</taxon>
        <taxon>Candidatus Ozemobacteraceae</taxon>
        <taxon>Candidatus Ozemobacter</taxon>
    </lineage>
</organism>
<comment type="caution">
    <text evidence="1">The sequence shown here is derived from an EMBL/GenBank/DDBJ whole genome shotgun (WGS) entry which is preliminary data.</text>
</comment>
<dbReference type="Pfam" id="PF13646">
    <property type="entry name" value="HEAT_2"/>
    <property type="match status" value="1"/>
</dbReference>